<gene>
    <name evidence="1" type="ORF">IM880_21705</name>
</gene>
<dbReference type="Gene3D" id="3.40.1580.10">
    <property type="entry name" value="SMI1/KNR4-like"/>
    <property type="match status" value="1"/>
</dbReference>
<dbReference type="Proteomes" id="UP000696310">
    <property type="component" value="Unassembled WGS sequence"/>
</dbReference>
<evidence type="ECO:0000313" key="2">
    <source>
        <dbReference type="Proteomes" id="UP000696310"/>
    </source>
</evidence>
<dbReference type="EMBL" id="JAESHX010000148">
    <property type="protein sequence ID" value="MBW5894826.1"/>
    <property type="molecule type" value="Genomic_DNA"/>
</dbReference>
<evidence type="ECO:0000313" key="1">
    <source>
        <dbReference type="EMBL" id="MBW5894826.1"/>
    </source>
</evidence>
<sequence>MNKIKVMKKLADIEKILGKELPIVYKKFLSEEVGEKEAYEIRNTRGDLVYIYNYHDVIERNKTYTIQDVEPNYFLIGQDGDIGYFIYLDDKNDKIYSLDLGAIGSLDMDEEAKDIYNLRA</sequence>
<dbReference type="AlphaFoldDB" id="A0AAW4P5X4"/>
<reference evidence="1" key="1">
    <citation type="journal article" date="2021" name="bioRxiv">
        <title>Identification of Pectobacterium species isolated from the soft rot of tetecho (Neobuxbaumia tetetzo), a columnar cactus, and associated metagenomics.</title>
        <authorList>
            <person name="Vargas-Peralta D."/>
            <person name="Narvaez-Barragan D.A."/>
            <person name="de Sandozequi A."/>
            <person name="Romero-Gutierrez M.F."/>
            <person name="Segovia L."/>
            <person name="Martinez-Anaya C."/>
            <person name="Alcaraz L.D."/>
            <person name="de la Torre Almaraz R."/>
        </authorList>
    </citation>
    <scope>NUCLEOTIDE SEQUENCE</scope>
    <source>
        <strain evidence="1">A3</strain>
    </source>
</reference>
<dbReference type="SUPFAM" id="SSF160631">
    <property type="entry name" value="SMI1/KNR4-like"/>
    <property type="match status" value="1"/>
</dbReference>
<name>A0AAW4P5X4_9GAMM</name>
<dbReference type="RefSeq" id="WP_095700995.1">
    <property type="nucleotide sequence ID" value="NZ_CP017482.1"/>
</dbReference>
<proteinExistence type="predicted"/>
<dbReference type="GeneID" id="61410143"/>
<dbReference type="KEGG" id="ppoa:BJK05_15880"/>
<comment type="caution">
    <text evidence="1">The sequence shown here is derived from an EMBL/GenBank/DDBJ whole genome shotgun (WGS) entry which is preliminary data.</text>
</comment>
<accession>A0AAW4P5X4</accession>
<reference evidence="1" key="2">
    <citation type="submission" date="2021-01" db="EMBL/GenBank/DDBJ databases">
        <authorList>
            <person name="Vargas Peralta D."/>
        </authorList>
    </citation>
    <scope>NUCLEOTIDE SEQUENCE</scope>
    <source>
        <strain evidence="1">A3</strain>
    </source>
</reference>
<organism evidence="1 2">
    <name type="scientific">Pectobacterium polaris</name>
    <dbReference type="NCBI Taxonomy" id="2042057"/>
    <lineage>
        <taxon>Bacteria</taxon>
        <taxon>Pseudomonadati</taxon>
        <taxon>Pseudomonadota</taxon>
        <taxon>Gammaproteobacteria</taxon>
        <taxon>Enterobacterales</taxon>
        <taxon>Pectobacteriaceae</taxon>
        <taxon>Pectobacterium</taxon>
    </lineage>
</organism>
<dbReference type="InterPro" id="IPR037883">
    <property type="entry name" value="Knr4/Smi1-like_sf"/>
</dbReference>
<protein>
    <submittedName>
        <fullName evidence="1">SMI1/KNR4 family protein</fullName>
    </submittedName>
</protein>